<dbReference type="GO" id="GO:0005765">
    <property type="term" value="C:lysosomal membrane"/>
    <property type="evidence" value="ECO:0007669"/>
    <property type="project" value="TreeGrafter"/>
</dbReference>
<name>A0A1B6JEJ2_9HEMI</name>
<accession>A0A1B6JEJ2</accession>
<evidence type="ECO:0000256" key="3">
    <source>
        <dbReference type="ARBA" id="ARBA00022989"/>
    </source>
</evidence>
<feature type="non-terminal residue" evidence="6">
    <location>
        <position position="1"/>
    </location>
</feature>
<evidence type="ECO:0000313" key="6">
    <source>
        <dbReference type="EMBL" id="JAS97634.1"/>
    </source>
</evidence>
<dbReference type="InterPro" id="IPR051115">
    <property type="entry name" value="LAPTM_transporter"/>
</dbReference>
<evidence type="ECO:0000256" key="5">
    <source>
        <dbReference type="SAM" id="Phobius"/>
    </source>
</evidence>
<dbReference type="EMBL" id="GECU01010072">
    <property type="protein sequence ID" value="JAS97634.1"/>
    <property type="molecule type" value="Transcribed_RNA"/>
</dbReference>
<dbReference type="GO" id="GO:0012505">
    <property type="term" value="C:endomembrane system"/>
    <property type="evidence" value="ECO:0007669"/>
    <property type="project" value="UniProtKB-SubCell"/>
</dbReference>
<feature type="transmembrane region" description="Helical" evidence="5">
    <location>
        <begin position="54"/>
        <end position="71"/>
    </location>
</feature>
<comment type="subcellular location">
    <subcellularLocation>
        <location evidence="1">Endomembrane system</location>
        <topology evidence="1">Multi-pass membrane protein</topology>
    </subcellularLocation>
</comment>
<keyword evidence="2 5" id="KW-0812">Transmembrane</keyword>
<organism evidence="6">
    <name type="scientific">Homalodisca liturata</name>
    <dbReference type="NCBI Taxonomy" id="320908"/>
    <lineage>
        <taxon>Eukaryota</taxon>
        <taxon>Metazoa</taxon>
        <taxon>Ecdysozoa</taxon>
        <taxon>Arthropoda</taxon>
        <taxon>Hexapoda</taxon>
        <taxon>Insecta</taxon>
        <taxon>Pterygota</taxon>
        <taxon>Neoptera</taxon>
        <taxon>Paraneoptera</taxon>
        <taxon>Hemiptera</taxon>
        <taxon>Auchenorrhyncha</taxon>
        <taxon>Membracoidea</taxon>
        <taxon>Cicadellidae</taxon>
        <taxon>Cicadellinae</taxon>
        <taxon>Proconiini</taxon>
        <taxon>Homalodisca</taxon>
    </lineage>
</organism>
<dbReference type="PANTHER" id="PTHR12479">
    <property type="entry name" value="LYSOSOMAL-ASSOCIATED TRANSMEMBRANE PROTEIN"/>
    <property type="match status" value="1"/>
</dbReference>
<evidence type="ECO:0000256" key="1">
    <source>
        <dbReference type="ARBA" id="ARBA00004127"/>
    </source>
</evidence>
<dbReference type="AlphaFoldDB" id="A0A1B6JEJ2"/>
<feature type="non-terminal residue" evidence="6">
    <location>
        <position position="105"/>
    </location>
</feature>
<keyword evidence="3 5" id="KW-1133">Transmembrane helix</keyword>
<gene>
    <name evidence="6" type="ORF">g.34743</name>
</gene>
<keyword evidence="4 5" id="KW-0472">Membrane</keyword>
<reference evidence="6" key="1">
    <citation type="submission" date="2015-11" db="EMBL/GenBank/DDBJ databases">
        <title>De novo transcriptome assembly of four potential Pierce s Disease insect vectors from Arizona vineyards.</title>
        <authorList>
            <person name="Tassone E.E."/>
        </authorList>
    </citation>
    <scope>NUCLEOTIDE SEQUENCE</scope>
</reference>
<protein>
    <submittedName>
        <fullName evidence="6">Uncharacterized protein</fullName>
    </submittedName>
</protein>
<dbReference type="PANTHER" id="PTHR12479:SF10">
    <property type="entry name" value="LYSOSOMAL-ASSOCIATED TRANSMEMBRANE PROTEIN"/>
    <property type="match status" value="1"/>
</dbReference>
<sequence>SVVRRSCQRKSSVSIKCIFVLTMQTCRFKVRDRTDDWKCCFCCHVRTGTIFFGIWHLMLHVLALSVLAVVLRHPELMSYDRAVDLRSDVPKPTPLTELDLHHDTA</sequence>
<evidence type="ECO:0000256" key="4">
    <source>
        <dbReference type="ARBA" id="ARBA00023136"/>
    </source>
</evidence>
<evidence type="ECO:0000256" key="2">
    <source>
        <dbReference type="ARBA" id="ARBA00022692"/>
    </source>
</evidence>
<proteinExistence type="predicted"/>